<dbReference type="AlphaFoldDB" id="A0AAV4RPT8"/>
<keyword evidence="3" id="KW-1185">Reference proteome</keyword>
<evidence type="ECO:0000313" key="3">
    <source>
        <dbReference type="Proteomes" id="UP001054945"/>
    </source>
</evidence>
<proteinExistence type="predicted"/>
<name>A0AAV4RPT8_CAEEX</name>
<organism evidence="2 3">
    <name type="scientific">Caerostris extrusa</name>
    <name type="common">Bark spider</name>
    <name type="synonym">Caerostris bankana</name>
    <dbReference type="NCBI Taxonomy" id="172846"/>
    <lineage>
        <taxon>Eukaryota</taxon>
        <taxon>Metazoa</taxon>
        <taxon>Ecdysozoa</taxon>
        <taxon>Arthropoda</taxon>
        <taxon>Chelicerata</taxon>
        <taxon>Arachnida</taxon>
        <taxon>Araneae</taxon>
        <taxon>Araneomorphae</taxon>
        <taxon>Entelegynae</taxon>
        <taxon>Araneoidea</taxon>
        <taxon>Araneidae</taxon>
        <taxon>Caerostris</taxon>
    </lineage>
</organism>
<sequence>MLNLDIAAPTLPLGTPCFYYWPRMDGFAQVIAQREKKKKKKAVLSLRGCKTERRERRSIFRSMRKGSSPPGIACWFQKPENRLLSRHLLDSWIRRKKKKKKELRRSRLESHQSSPIRGPARENPTVHRPKPLNCTALFTQRENWYHSDASAAAKSKGVGGVRWERPRGASCDGRFISVTGTQCPASVFGRLAEPDPRGRTVNDRCSLGRKKRGLSSSLFPFLRSRKQDQEF</sequence>
<comment type="caution">
    <text evidence="2">The sequence shown here is derived from an EMBL/GenBank/DDBJ whole genome shotgun (WGS) entry which is preliminary data.</text>
</comment>
<gene>
    <name evidence="2" type="ORF">CEXT_435041</name>
</gene>
<feature type="region of interest" description="Disordered" evidence="1">
    <location>
        <begin position="100"/>
        <end position="131"/>
    </location>
</feature>
<dbReference type="Proteomes" id="UP001054945">
    <property type="component" value="Unassembled WGS sequence"/>
</dbReference>
<dbReference type="EMBL" id="BPLR01008271">
    <property type="protein sequence ID" value="GIY23407.1"/>
    <property type="molecule type" value="Genomic_DNA"/>
</dbReference>
<accession>A0AAV4RPT8</accession>
<evidence type="ECO:0000256" key="1">
    <source>
        <dbReference type="SAM" id="MobiDB-lite"/>
    </source>
</evidence>
<reference evidence="2 3" key="1">
    <citation type="submission" date="2021-06" db="EMBL/GenBank/DDBJ databases">
        <title>Caerostris extrusa draft genome.</title>
        <authorList>
            <person name="Kono N."/>
            <person name="Arakawa K."/>
        </authorList>
    </citation>
    <scope>NUCLEOTIDE SEQUENCE [LARGE SCALE GENOMIC DNA]</scope>
</reference>
<protein>
    <submittedName>
        <fullName evidence="2">Uncharacterized protein</fullName>
    </submittedName>
</protein>
<evidence type="ECO:0000313" key="2">
    <source>
        <dbReference type="EMBL" id="GIY23407.1"/>
    </source>
</evidence>